<gene>
    <name evidence="1" type="ORF">SARC_07923</name>
</gene>
<feature type="non-terminal residue" evidence="1">
    <location>
        <position position="69"/>
    </location>
</feature>
<protein>
    <submittedName>
        <fullName evidence="1">Uncharacterized protein</fullName>
    </submittedName>
</protein>
<dbReference type="EMBL" id="KQ242262">
    <property type="protein sequence ID" value="KNC79686.1"/>
    <property type="molecule type" value="Genomic_DNA"/>
</dbReference>
<dbReference type="AlphaFoldDB" id="A0A0L0FSY6"/>
<proteinExistence type="predicted"/>
<keyword evidence="2" id="KW-1185">Reference proteome</keyword>
<evidence type="ECO:0000313" key="1">
    <source>
        <dbReference type="EMBL" id="KNC79686.1"/>
    </source>
</evidence>
<evidence type="ECO:0000313" key="2">
    <source>
        <dbReference type="Proteomes" id="UP000054560"/>
    </source>
</evidence>
<sequence>MIPQHRLSSVVHVYNWHVDLHNAVFPQHWLSYVVSLTGPPMLMRNETSSATMGTVRDAMWRFARAIPIG</sequence>
<dbReference type="GeneID" id="25908427"/>
<organism evidence="1 2">
    <name type="scientific">Sphaeroforma arctica JP610</name>
    <dbReference type="NCBI Taxonomy" id="667725"/>
    <lineage>
        <taxon>Eukaryota</taxon>
        <taxon>Ichthyosporea</taxon>
        <taxon>Ichthyophonida</taxon>
        <taxon>Sphaeroforma</taxon>
    </lineage>
</organism>
<accession>A0A0L0FSY6</accession>
<dbReference type="Proteomes" id="UP000054560">
    <property type="component" value="Unassembled WGS sequence"/>
</dbReference>
<name>A0A0L0FSY6_9EUKA</name>
<reference evidence="1 2" key="1">
    <citation type="submission" date="2011-02" db="EMBL/GenBank/DDBJ databases">
        <title>The Genome Sequence of Sphaeroforma arctica JP610.</title>
        <authorList>
            <consortium name="The Broad Institute Genome Sequencing Platform"/>
            <person name="Russ C."/>
            <person name="Cuomo C."/>
            <person name="Young S.K."/>
            <person name="Zeng Q."/>
            <person name="Gargeya S."/>
            <person name="Alvarado L."/>
            <person name="Berlin A."/>
            <person name="Chapman S.B."/>
            <person name="Chen Z."/>
            <person name="Freedman E."/>
            <person name="Gellesch M."/>
            <person name="Goldberg J."/>
            <person name="Griggs A."/>
            <person name="Gujja S."/>
            <person name="Heilman E."/>
            <person name="Heiman D."/>
            <person name="Howarth C."/>
            <person name="Mehta T."/>
            <person name="Neiman D."/>
            <person name="Pearson M."/>
            <person name="Roberts A."/>
            <person name="Saif S."/>
            <person name="Shea T."/>
            <person name="Shenoy N."/>
            <person name="Sisk P."/>
            <person name="Stolte C."/>
            <person name="Sykes S."/>
            <person name="White J."/>
            <person name="Yandava C."/>
            <person name="Burger G."/>
            <person name="Gray M.W."/>
            <person name="Holland P.W.H."/>
            <person name="King N."/>
            <person name="Lang F.B.F."/>
            <person name="Roger A.J."/>
            <person name="Ruiz-Trillo I."/>
            <person name="Haas B."/>
            <person name="Nusbaum C."/>
            <person name="Birren B."/>
        </authorList>
    </citation>
    <scope>NUCLEOTIDE SEQUENCE [LARGE SCALE GENOMIC DNA]</scope>
    <source>
        <strain evidence="1 2">JP610</strain>
    </source>
</reference>
<dbReference type="RefSeq" id="XP_014153588.1">
    <property type="nucleotide sequence ID" value="XM_014298113.1"/>
</dbReference>